<keyword evidence="2 5" id="KW-0238">DNA-binding</keyword>
<evidence type="ECO:0000313" key="5">
    <source>
        <dbReference type="EMBL" id="QGY32413.1"/>
    </source>
</evidence>
<dbReference type="InterPro" id="IPR020449">
    <property type="entry name" value="Tscrpt_reg_AraC-type_HTH"/>
</dbReference>
<dbReference type="InterPro" id="IPR018060">
    <property type="entry name" value="HTH_AraC"/>
</dbReference>
<evidence type="ECO:0000256" key="3">
    <source>
        <dbReference type="ARBA" id="ARBA00023163"/>
    </source>
</evidence>
<keyword evidence="5" id="KW-0614">Plasmid</keyword>
<reference evidence="5 6" key="1">
    <citation type="submission" date="2017-11" db="EMBL/GenBank/DDBJ databases">
        <title>Genome sequence of Pantoea cypripedii NE1.</title>
        <authorList>
            <person name="Nascimento F.X."/>
        </authorList>
    </citation>
    <scope>NUCLEOTIDE SEQUENCE [LARGE SCALE GENOMIC DNA]</scope>
    <source>
        <strain evidence="5 6">NE1</strain>
        <plasmid evidence="6">pne1b</plasmid>
    </source>
</reference>
<feature type="domain" description="HTH araC/xylS-type" evidence="4">
    <location>
        <begin position="9"/>
        <end position="107"/>
    </location>
</feature>
<evidence type="ECO:0000256" key="2">
    <source>
        <dbReference type="ARBA" id="ARBA00023125"/>
    </source>
</evidence>
<protein>
    <submittedName>
        <fullName evidence="5">DNA-binding transcriptional regulator RamA</fullName>
    </submittedName>
</protein>
<dbReference type="PANTHER" id="PTHR47504:SF2">
    <property type="entry name" value="REGULATORY PROTEIN SOXS"/>
    <property type="match status" value="1"/>
</dbReference>
<dbReference type="PROSITE" id="PS00041">
    <property type="entry name" value="HTH_ARAC_FAMILY_1"/>
    <property type="match status" value="1"/>
</dbReference>
<accession>A0A6B9G983</accession>
<dbReference type="Pfam" id="PF12833">
    <property type="entry name" value="HTH_18"/>
    <property type="match status" value="1"/>
</dbReference>
<dbReference type="GO" id="GO:0003700">
    <property type="term" value="F:DNA-binding transcription factor activity"/>
    <property type="evidence" value="ECO:0007669"/>
    <property type="project" value="InterPro"/>
</dbReference>
<evidence type="ECO:0000256" key="1">
    <source>
        <dbReference type="ARBA" id="ARBA00023015"/>
    </source>
</evidence>
<dbReference type="EMBL" id="CP024770">
    <property type="protein sequence ID" value="QGY32413.1"/>
    <property type="molecule type" value="Genomic_DNA"/>
</dbReference>
<name>A0A6B9G983_PANCY</name>
<keyword evidence="1" id="KW-0805">Transcription regulation</keyword>
<dbReference type="AlphaFoldDB" id="A0A6B9G983"/>
<dbReference type="PANTHER" id="PTHR47504">
    <property type="entry name" value="RIGHT ORIGIN-BINDING PROTEIN"/>
    <property type="match status" value="1"/>
</dbReference>
<dbReference type="GO" id="GO:0043565">
    <property type="term" value="F:sequence-specific DNA binding"/>
    <property type="evidence" value="ECO:0007669"/>
    <property type="project" value="InterPro"/>
</dbReference>
<geneLocation type="plasmid" evidence="6">
    <name>pne1b</name>
</geneLocation>
<keyword evidence="3" id="KW-0804">Transcription</keyword>
<gene>
    <name evidence="5" type="ORF">CUN67_25890</name>
</gene>
<sequence>MNRNEKIIIELTEWIDNNLTGNLKIEEVAKKSGYSKWHLQRMFQCTMNITLAHYIRDKRLALAALDLSGSNESVLDISLKYGYDSQQAFTRSFSKKYNIPPATWRRLNFQ</sequence>
<dbReference type="RefSeq" id="WP_208718300.1">
    <property type="nucleotide sequence ID" value="NZ_CP024770.1"/>
</dbReference>
<dbReference type="Gene3D" id="1.10.10.60">
    <property type="entry name" value="Homeodomain-like"/>
    <property type="match status" value="2"/>
</dbReference>
<dbReference type="PRINTS" id="PR00032">
    <property type="entry name" value="HTHARAC"/>
</dbReference>
<dbReference type="SMART" id="SM00342">
    <property type="entry name" value="HTH_ARAC"/>
    <property type="match status" value="1"/>
</dbReference>
<organism evidence="5 6">
    <name type="scientific">Pantoea cypripedii</name>
    <name type="common">Pectobacterium cypripedii</name>
    <name type="synonym">Erwinia cypripedii</name>
    <dbReference type="NCBI Taxonomy" id="55209"/>
    <lineage>
        <taxon>Bacteria</taxon>
        <taxon>Pseudomonadati</taxon>
        <taxon>Pseudomonadota</taxon>
        <taxon>Gammaproteobacteria</taxon>
        <taxon>Enterobacterales</taxon>
        <taxon>Erwiniaceae</taxon>
        <taxon>Pantoea</taxon>
    </lineage>
</organism>
<proteinExistence type="predicted"/>
<dbReference type="PROSITE" id="PS01124">
    <property type="entry name" value="HTH_ARAC_FAMILY_2"/>
    <property type="match status" value="1"/>
</dbReference>
<dbReference type="InterPro" id="IPR050959">
    <property type="entry name" value="MarA-like"/>
</dbReference>
<dbReference type="InterPro" id="IPR018062">
    <property type="entry name" value="HTH_AraC-typ_CS"/>
</dbReference>
<dbReference type="Proteomes" id="UP000502005">
    <property type="component" value="Plasmid pNE1B"/>
</dbReference>
<dbReference type="SUPFAM" id="SSF46689">
    <property type="entry name" value="Homeodomain-like"/>
    <property type="match status" value="2"/>
</dbReference>
<evidence type="ECO:0000313" key="6">
    <source>
        <dbReference type="Proteomes" id="UP000502005"/>
    </source>
</evidence>
<dbReference type="InterPro" id="IPR009057">
    <property type="entry name" value="Homeodomain-like_sf"/>
</dbReference>
<evidence type="ECO:0000259" key="4">
    <source>
        <dbReference type="PROSITE" id="PS01124"/>
    </source>
</evidence>